<gene>
    <name evidence="3" type="ORF">BT96DRAFT_913365</name>
</gene>
<evidence type="ECO:0000313" key="4">
    <source>
        <dbReference type="Proteomes" id="UP000799118"/>
    </source>
</evidence>
<evidence type="ECO:0000256" key="1">
    <source>
        <dbReference type="SAM" id="MobiDB-lite"/>
    </source>
</evidence>
<dbReference type="SUPFAM" id="SSF47095">
    <property type="entry name" value="HMG-box"/>
    <property type="match status" value="1"/>
</dbReference>
<feature type="region of interest" description="Disordered" evidence="1">
    <location>
        <begin position="1"/>
        <end position="25"/>
    </location>
</feature>
<organism evidence="3 4">
    <name type="scientific">Gymnopus androsaceus JB14</name>
    <dbReference type="NCBI Taxonomy" id="1447944"/>
    <lineage>
        <taxon>Eukaryota</taxon>
        <taxon>Fungi</taxon>
        <taxon>Dikarya</taxon>
        <taxon>Basidiomycota</taxon>
        <taxon>Agaricomycotina</taxon>
        <taxon>Agaricomycetes</taxon>
        <taxon>Agaricomycetidae</taxon>
        <taxon>Agaricales</taxon>
        <taxon>Marasmiineae</taxon>
        <taxon>Omphalotaceae</taxon>
        <taxon>Gymnopus</taxon>
    </lineage>
</organism>
<dbReference type="InterPro" id="IPR056775">
    <property type="entry name" value="YABBY_C"/>
</dbReference>
<dbReference type="EMBL" id="ML769388">
    <property type="protein sequence ID" value="KAE9409192.1"/>
    <property type="molecule type" value="Genomic_DNA"/>
</dbReference>
<dbReference type="Pfam" id="PF04690">
    <property type="entry name" value="YABBY"/>
    <property type="match status" value="1"/>
</dbReference>
<dbReference type="OrthoDB" id="667577at2759"/>
<reference evidence="3" key="1">
    <citation type="journal article" date="2019" name="Environ. Microbiol.">
        <title>Fungal ecological strategies reflected in gene transcription - a case study of two litter decomposers.</title>
        <authorList>
            <person name="Barbi F."/>
            <person name="Kohler A."/>
            <person name="Barry K."/>
            <person name="Baskaran P."/>
            <person name="Daum C."/>
            <person name="Fauchery L."/>
            <person name="Ihrmark K."/>
            <person name="Kuo A."/>
            <person name="LaButti K."/>
            <person name="Lipzen A."/>
            <person name="Morin E."/>
            <person name="Grigoriev I.V."/>
            <person name="Henrissat B."/>
            <person name="Lindahl B."/>
            <person name="Martin F."/>
        </authorList>
    </citation>
    <scope>NUCLEOTIDE SEQUENCE</scope>
    <source>
        <strain evidence="3">JB14</strain>
    </source>
</reference>
<feature type="domain" description="YABBY protein C-terminal" evidence="2">
    <location>
        <begin position="29"/>
        <end position="69"/>
    </location>
</feature>
<dbReference type="Proteomes" id="UP000799118">
    <property type="component" value="Unassembled WGS sequence"/>
</dbReference>
<evidence type="ECO:0000259" key="2">
    <source>
        <dbReference type="Pfam" id="PF04690"/>
    </source>
</evidence>
<keyword evidence="4" id="KW-1185">Reference proteome</keyword>
<name>A0A6A4IAM5_9AGAR</name>
<dbReference type="Gene3D" id="1.10.30.10">
    <property type="entry name" value="High mobility group box domain"/>
    <property type="match status" value="1"/>
</dbReference>
<proteinExistence type="predicted"/>
<sequence>MAPRTTTAAASEAPAKKTKAKGGGGKKLTAYNRYMKVQLAKLKEDEPDMTHAERFKLATGSWKNAPENPKKSS</sequence>
<accession>A0A6A4IAM5</accession>
<feature type="region of interest" description="Disordered" evidence="1">
    <location>
        <begin position="48"/>
        <end position="73"/>
    </location>
</feature>
<dbReference type="InterPro" id="IPR036910">
    <property type="entry name" value="HMG_box_dom_sf"/>
</dbReference>
<dbReference type="AlphaFoldDB" id="A0A6A4IAM5"/>
<evidence type="ECO:0000313" key="3">
    <source>
        <dbReference type="EMBL" id="KAE9409192.1"/>
    </source>
</evidence>
<protein>
    <recommendedName>
        <fullName evidence="2">YABBY protein C-terminal domain-containing protein</fullName>
    </recommendedName>
</protein>